<feature type="compositionally biased region" description="Polar residues" evidence="1">
    <location>
        <begin position="90"/>
        <end position="99"/>
    </location>
</feature>
<dbReference type="Proteomes" id="UP001345691">
    <property type="component" value="Unassembled WGS sequence"/>
</dbReference>
<proteinExistence type="predicted"/>
<dbReference type="EMBL" id="JAVRRF010000014">
    <property type="protein sequence ID" value="KAK5058262.1"/>
    <property type="molecule type" value="Genomic_DNA"/>
</dbReference>
<evidence type="ECO:0000313" key="2">
    <source>
        <dbReference type="EMBL" id="KAK5058262.1"/>
    </source>
</evidence>
<organism evidence="2 3">
    <name type="scientific">Exophiala sideris</name>
    <dbReference type="NCBI Taxonomy" id="1016849"/>
    <lineage>
        <taxon>Eukaryota</taxon>
        <taxon>Fungi</taxon>
        <taxon>Dikarya</taxon>
        <taxon>Ascomycota</taxon>
        <taxon>Pezizomycotina</taxon>
        <taxon>Eurotiomycetes</taxon>
        <taxon>Chaetothyriomycetidae</taxon>
        <taxon>Chaetothyriales</taxon>
        <taxon>Herpotrichiellaceae</taxon>
        <taxon>Exophiala</taxon>
    </lineage>
</organism>
<feature type="compositionally biased region" description="Basic and acidic residues" evidence="1">
    <location>
        <begin position="308"/>
        <end position="328"/>
    </location>
</feature>
<name>A0ABR0J9A1_9EURO</name>
<comment type="caution">
    <text evidence="2">The sequence shown here is derived from an EMBL/GenBank/DDBJ whole genome shotgun (WGS) entry which is preliminary data.</text>
</comment>
<evidence type="ECO:0000256" key="1">
    <source>
        <dbReference type="SAM" id="MobiDB-lite"/>
    </source>
</evidence>
<feature type="compositionally biased region" description="Basic and acidic residues" evidence="1">
    <location>
        <begin position="147"/>
        <end position="160"/>
    </location>
</feature>
<reference evidence="2 3" key="1">
    <citation type="submission" date="2023-08" db="EMBL/GenBank/DDBJ databases">
        <title>Black Yeasts Isolated from many extreme environments.</title>
        <authorList>
            <person name="Coleine C."/>
            <person name="Stajich J.E."/>
            <person name="Selbmann L."/>
        </authorList>
    </citation>
    <scope>NUCLEOTIDE SEQUENCE [LARGE SCALE GENOMIC DNA]</scope>
    <source>
        <strain evidence="2 3">CCFEE 6328</strain>
    </source>
</reference>
<accession>A0ABR0J9A1</accession>
<feature type="compositionally biased region" description="Basic and acidic residues" evidence="1">
    <location>
        <begin position="17"/>
        <end position="64"/>
    </location>
</feature>
<sequence length="369" mass="43698">MASRGGDRGYKVVYSSRVRETDEVDDQITRQRSNRENKYYDDSRSSRDDRTEVDRSSRVSDSRSDLQANGSKTTYKVGRNRNSEAYVKWSNASNGSTTERPSDRGRSEYEILRPQKRDDGVYVVDLNASQDYGDRDTNGYGAPRGARYYDIESRSRRNEDIIYDTARSGRDDRSTRNLTYKDVQVTEEDDEETNYGRRGRGSEAYSDAAPSKRHRSSMRGRNNSPPEYHQRRREQSVGFYRNQISNHDASESRHEKPGAEAHIAGRYLVDHQGEYVEVDDDYRSRPRGRYASQRMSGSRINGEEEYDDDKRTYTEETMRKYEYEDNQRRNPYPPQRSRSRRRQRRHDDDDRRSYSEHEYETRVVREEYY</sequence>
<feature type="compositionally biased region" description="Basic and acidic residues" evidence="1">
    <location>
        <begin position="345"/>
        <end position="369"/>
    </location>
</feature>
<keyword evidence="3" id="KW-1185">Reference proteome</keyword>
<feature type="region of interest" description="Disordered" evidence="1">
    <location>
        <begin position="286"/>
        <end position="369"/>
    </location>
</feature>
<feature type="compositionally biased region" description="Basic and acidic residues" evidence="1">
    <location>
        <begin position="100"/>
        <end position="120"/>
    </location>
</feature>
<feature type="compositionally biased region" description="Basic and acidic residues" evidence="1">
    <location>
        <begin position="1"/>
        <end position="10"/>
    </location>
</feature>
<protein>
    <submittedName>
        <fullName evidence="2">Uncharacterized protein</fullName>
    </submittedName>
</protein>
<gene>
    <name evidence="2" type="ORF">LTR69_006666</name>
</gene>
<feature type="region of interest" description="Disordered" evidence="1">
    <location>
        <begin position="1"/>
        <end position="234"/>
    </location>
</feature>
<evidence type="ECO:0000313" key="3">
    <source>
        <dbReference type="Proteomes" id="UP001345691"/>
    </source>
</evidence>